<organism evidence="1 2">
    <name type="scientific">Prorocentrum cordatum</name>
    <dbReference type="NCBI Taxonomy" id="2364126"/>
    <lineage>
        <taxon>Eukaryota</taxon>
        <taxon>Sar</taxon>
        <taxon>Alveolata</taxon>
        <taxon>Dinophyceae</taxon>
        <taxon>Prorocentrales</taxon>
        <taxon>Prorocentraceae</taxon>
        <taxon>Prorocentrum</taxon>
    </lineage>
</organism>
<reference evidence="1" key="1">
    <citation type="submission" date="2023-10" db="EMBL/GenBank/DDBJ databases">
        <authorList>
            <person name="Chen Y."/>
            <person name="Shah S."/>
            <person name="Dougan E. K."/>
            <person name="Thang M."/>
            <person name="Chan C."/>
        </authorList>
    </citation>
    <scope>NUCLEOTIDE SEQUENCE [LARGE SCALE GENOMIC DNA]</scope>
</reference>
<proteinExistence type="predicted"/>
<protein>
    <recommendedName>
        <fullName evidence="3">Phospholipase B-like</fullName>
    </recommendedName>
</protein>
<evidence type="ECO:0000313" key="1">
    <source>
        <dbReference type="EMBL" id="CAK0884243.1"/>
    </source>
</evidence>
<comment type="caution">
    <text evidence="1">The sequence shown here is derived from an EMBL/GenBank/DDBJ whole genome shotgun (WGS) entry which is preliminary data.</text>
</comment>
<dbReference type="EMBL" id="CAUYUJ010018519">
    <property type="protein sequence ID" value="CAK0884243.1"/>
    <property type="molecule type" value="Genomic_DNA"/>
</dbReference>
<feature type="non-terminal residue" evidence="1">
    <location>
        <position position="1"/>
    </location>
</feature>
<keyword evidence="2" id="KW-1185">Reference proteome</keyword>
<evidence type="ECO:0008006" key="3">
    <source>
        <dbReference type="Google" id="ProtNLM"/>
    </source>
</evidence>
<dbReference type="Proteomes" id="UP001189429">
    <property type="component" value="Unassembled WGS sequence"/>
</dbReference>
<name>A0ABN9WD67_9DINO</name>
<accession>A0ABN9WD67</accession>
<sequence>ATSLWTDGETPRGIETLAAATAWETATATAKGWLGARGTPSGTAFSELSVTAAAAGRWCAACWTDPVTQ</sequence>
<evidence type="ECO:0000313" key="2">
    <source>
        <dbReference type="Proteomes" id="UP001189429"/>
    </source>
</evidence>
<gene>
    <name evidence="1" type="ORF">PCOR1329_LOCUS66236</name>
</gene>